<proteinExistence type="predicted"/>
<dbReference type="Proteomes" id="UP000315724">
    <property type="component" value="Chromosome"/>
</dbReference>
<evidence type="ECO:0000313" key="3">
    <source>
        <dbReference type="Proteomes" id="UP000315724"/>
    </source>
</evidence>
<dbReference type="PANTHER" id="PTHR47199:SF2">
    <property type="entry name" value="PHOTOSYSTEM II STABILITY_ASSEMBLY FACTOR HCF136, CHLOROPLASTIC"/>
    <property type="match status" value="1"/>
</dbReference>
<dbReference type="PANTHER" id="PTHR47199">
    <property type="entry name" value="PHOTOSYSTEM II STABILITY/ASSEMBLY FACTOR HCF136, CHLOROPLASTIC"/>
    <property type="match status" value="1"/>
</dbReference>
<protein>
    <submittedName>
        <fullName evidence="2">Ycf48-like protein</fullName>
    </submittedName>
</protein>
<reference evidence="2 3" key="1">
    <citation type="submission" date="2019-02" db="EMBL/GenBank/DDBJ databases">
        <title>Deep-cultivation of Planctomycetes and their phenomic and genomic characterization uncovers novel biology.</title>
        <authorList>
            <person name="Wiegand S."/>
            <person name="Jogler M."/>
            <person name="Boedeker C."/>
            <person name="Pinto D."/>
            <person name="Vollmers J."/>
            <person name="Rivas-Marin E."/>
            <person name="Kohn T."/>
            <person name="Peeters S.H."/>
            <person name="Heuer A."/>
            <person name="Rast P."/>
            <person name="Oberbeckmann S."/>
            <person name="Bunk B."/>
            <person name="Jeske O."/>
            <person name="Meyerdierks A."/>
            <person name="Storesund J.E."/>
            <person name="Kallscheuer N."/>
            <person name="Luecker S."/>
            <person name="Lage O.M."/>
            <person name="Pohl T."/>
            <person name="Merkel B.J."/>
            <person name="Hornburger P."/>
            <person name="Mueller R.-W."/>
            <person name="Bruemmer F."/>
            <person name="Labrenz M."/>
            <person name="Spormann A.M."/>
            <person name="Op den Camp H."/>
            <person name="Overmann J."/>
            <person name="Amann R."/>
            <person name="Jetten M.S.M."/>
            <person name="Mascher T."/>
            <person name="Medema M.H."/>
            <person name="Devos D.P."/>
            <person name="Kaster A.-K."/>
            <person name="Ovreas L."/>
            <person name="Rohde M."/>
            <person name="Galperin M.Y."/>
            <person name="Jogler C."/>
        </authorList>
    </citation>
    <scope>NUCLEOTIDE SEQUENCE [LARGE SCALE GENOMIC DNA]</scope>
    <source>
        <strain evidence="2 3">Mal48</strain>
    </source>
</reference>
<dbReference type="KEGG" id="tpol:Mal48_05760"/>
<accession>A0A517QI80</accession>
<name>A0A517QI80_9PLAN</name>
<evidence type="ECO:0000313" key="2">
    <source>
        <dbReference type="EMBL" id="QDT31343.1"/>
    </source>
</evidence>
<keyword evidence="3" id="KW-1185">Reference proteome</keyword>
<feature type="domain" description="TadE-like" evidence="1">
    <location>
        <begin position="3"/>
        <end position="39"/>
    </location>
</feature>
<dbReference type="AlphaFoldDB" id="A0A517QI80"/>
<gene>
    <name evidence="2" type="primary">hcf136</name>
    <name evidence="2" type="ORF">Mal48_05760</name>
</gene>
<evidence type="ECO:0000259" key="1">
    <source>
        <dbReference type="Pfam" id="PF07811"/>
    </source>
</evidence>
<dbReference type="EMBL" id="CP036267">
    <property type="protein sequence ID" value="QDT31343.1"/>
    <property type="molecule type" value="Genomic_DNA"/>
</dbReference>
<dbReference type="InterPro" id="IPR012495">
    <property type="entry name" value="TadE-like_dom"/>
</dbReference>
<organism evidence="2 3">
    <name type="scientific">Thalassoglobus polymorphus</name>
    <dbReference type="NCBI Taxonomy" id="2527994"/>
    <lineage>
        <taxon>Bacteria</taxon>
        <taxon>Pseudomonadati</taxon>
        <taxon>Planctomycetota</taxon>
        <taxon>Planctomycetia</taxon>
        <taxon>Planctomycetales</taxon>
        <taxon>Planctomycetaceae</taxon>
        <taxon>Thalassoglobus</taxon>
    </lineage>
</organism>
<sequence>MVLETILVLPILFICLLAIIEFGILFQVSQQVSFASRVGVKLAAESSRTSAENPWLENFNDESAMPGPPFGESLKERVDELLANGSLSESCQVIMEHNVAGVMNTVQVYPAVAPAGCVCEPQGGGLPLTNEHVRVTVCVPFSGNVPNLLATFGLDLSDVTISHSTVFRYERPAIPSGFVWSVGTDASDSLNIRPAILNEISAGPAWSEQTTPGTYTGTHSAVDFVDNMNGWAVGTGEFGDPLMPDVLPVVVRTIDGGASWTLQTFPDDGALVDVDFLDSMVGFAIGSEVGSLFPLVMRTTTGGDMWDTRNNVGAAGGVLNAVDFVDSSNGWFVGTNAGNAYVLSSADGAGSFTDVSPVGVVGVLNDVDFIDTTTGWAVGSDGAVPTIIKTTTGGVGVGAWVSQPLPALPSPILAGSLLSVDFVDAMNGWAVGQEVSGLNTVTLILSTSDGGATWARQTHPVSVGTLNSVDFIDANTGYAVGTNNLSAPLVAPYILKTINGGASWEIQTPPTPLGTLLDVSYGPQADE</sequence>
<dbReference type="SUPFAM" id="SSF110296">
    <property type="entry name" value="Oligoxyloglucan reducing end-specific cellobiohydrolase"/>
    <property type="match status" value="2"/>
</dbReference>
<dbReference type="Pfam" id="PF07811">
    <property type="entry name" value="TadE"/>
    <property type="match status" value="1"/>
</dbReference>